<keyword evidence="8" id="KW-0106">Calcium</keyword>
<proteinExistence type="predicted"/>
<keyword evidence="10" id="KW-1133">Transmembrane helix</keyword>
<sequence>MISNWNEYGRIGIDVASSATALGFAAAKTGTRFGFRITRDILSTAAQMGGSLLGGSTDAGQVTHDTIASAFDAMESVALMPLLMGESVTSTSLVAVSASLASLQSTPEQNEASFSLRSFVELVNKEWNQPAGVDGLPLKRFGAGAVAKGLVGWVTLQGLTAKWQEEQWFKALREIDTSGERLPSNLHAAPQVHVMTDVIYPNHSGQVITADIGETSSTSENLAPSQQPYAHMMKFSELKAPLRRYSQLVLAGYGGAGLMFFGAPLKPETATTEEAREEASLIGAVNAAEGEQSKGKEDPLPPSYFWWNVLMGRHDDEIFSHYAKSQQNSPPADGQPVPENPPPAIQRGSGDLIPRFWVLTDHYRREVVLVLRGTMSINELAVDLTCEPAEYVLRNSSELTPGHFEEEAEAGDGVPHSFRHQQPPQHKSRRRQMLSPSDGEQRYEVHSGMLKMARAMGAKGKPVHVAIRSALKRNNGYSLIITGHSLGAGVAGMLALMWADPRTCLTTRQSGFSSGRHVSAYCYAPPCLTDAALAKLTSQSGLIISFVYSNDVVARLSLGSIRDLQRACVWLCQAEKDGHGDGYSGIAKRAFKMKVFGDAGSEEWFLAVRKTLEANMHMTHLFPPGRVLWAMHDADLHPAHRLDPQGGREKLRFFEVLDVEKVFNQIIFAKDMLSSHWPHLYDRILHELV</sequence>
<dbReference type="CDD" id="cd00519">
    <property type="entry name" value="Lipase_3"/>
    <property type="match status" value="1"/>
</dbReference>
<evidence type="ECO:0000256" key="9">
    <source>
        <dbReference type="ARBA" id="ARBA00022963"/>
    </source>
</evidence>
<comment type="subcellular location">
    <subcellularLocation>
        <location evidence="2">Cell membrane</location>
        <topology evidence="2">Multi-pass membrane protein</topology>
    </subcellularLocation>
</comment>
<keyword evidence="4" id="KW-0597">Phosphoprotein</keyword>
<evidence type="ECO:0000256" key="14">
    <source>
        <dbReference type="ARBA" id="ARBA00026104"/>
    </source>
</evidence>
<comment type="caution">
    <text evidence="17">The sequence shown here is derived from an EMBL/GenBank/DDBJ whole genome shotgun (WGS) entry which is preliminary data.</text>
</comment>
<evidence type="ECO:0000256" key="3">
    <source>
        <dbReference type="ARBA" id="ARBA00022475"/>
    </source>
</evidence>
<keyword evidence="12" id="KW-0472">Membrane</keyword>
<dbReference type="OrthoDB" id="438440at2759"/>
<dbReference type="Pfam" id="PF01764">
    <property type="entry name" value="Lipase_3"/>
    <property type="match status" value="1"/>
</dbReference>
<name>A0A4S4MR78_9APHY</name>
<evidence type="ECO:0000256" key="13">
    <source>
        <dbReference type="ARBA" id="ARBA00024531"/>
    </source>
</evidence>
<evidence type="ECO:0000256" key="2">
    <source>
        <dbReference type="ARBA" id="ARBA00004651"/>
    </source>
</evidence>
<reference evidence="17 18" key="1">
    <citation type="submission" date="2019-02" db="EMBL/GenBank/DDBJ databases">
        <title>Genome sequencing of the rare red list fungi Antrodiella citrinella (Flaviporus citrinellus).</title>
        <authorList>
            <person name="Buettner E."/>
            <person name="Kellner H."/>
        </authorList>
    </citation>
    <scope>NUCLEOTIDE SEQUENCE [LARGE SCALE GENOMIC DNA]</scope>
    <source>
        <strain evidence="17 18">DSM 108506</strain>
    </source>
</reference>
<dbReference type="EMBL" id="SGPM01000165">
    <property type="protein sequence ID" value="THH28654.1"/>
    <property type="molecule type" value="Genomic_DNA"/>
</dbReference>
<keyword evidence="3" id="KW-1003">Cell membrane</keyword>
<protein>
    <recommendedName>
        <fullName evidence="14">sn-1-specific diacylglycerol lipase</fullName>
        <ecNumber evidence="14">3.1.1.116</ecNumber>
    </recommendedName>
</protein>
<dbReference type="GO" id="GO:0005886">
    <property type="term" value="C:plasma membrane"/>
    <property type="evidence" value="ECO:0007669"/>
    <property type="project" value="UniProtKB-SubCell"/>
</dbReference>
<dbReference type="InterPro" id="IPR002921">
    <property type="entry name" value="Fungal_lipase-type"/>
</dbReference>
<accession>A0A4S4MR78</accession>
<evidence type="ECO:0000313" key="18">
    <source>
        <dbReference type="Proteomes" id="UP000308730"/>
    </source>
</evidence>
<evidence type="ECO:0000259" key="16">
    <source>
        <dbReference type="Pfam" id="PF01764"/>
    </source>
</evidence>
<dbReference type="GO" id="GO:0046872">
    <property type="term" value="F:metal ion binding"/>
    <property type="evidence" value="ECO:0007669"/>
    <property type="project" value="UniProtKB-KW"/>
</dbReference>
<comment type="catalytic activity">
    <reaction evidence="13">
        <text>a 1,2-diacyl-sn-glycerol + H2O = a 2-acylglycerol + a fatty acid + H(+)</text>
        <dbReference type="Rhea" id="RHEA:33275"/>
        <dbReference type="ChEBI" id="CHEBI:15377"/>
        <dbReference type="ChEBI" id="CHEBI:15378"/>
        <dbReference type="ChEBI" id="CHEBI:17389"/>
        <dbReference type="ChEBI" id="CHEBI:17815"/>
        <dbReference type="ChEBI" id="CHEBI:28868"/>
        <dbReference type="EC" id="3.1.1.116"/>
    </reaction>
    <physiologicalReaction direction="left-to-right" evidence="13">
        <dbReference type="Rhea" id="RHEA:33276"/>
    </physiologicalReaction>
</comment>
<evidence type="ECO:0000256" key="11">
    <source>
        <dbReference type="ARBA" id="ARBA00023098"/>
    </source>
</evidence>
<evidence type="ECO:0000256" key="10">
    <source>
        <dbReference type="ARBA" id="ARBA00022989"/>
    </source>
</evidence>
<feature type="region of interest" description="Disordered" evidence="15">
    <location>
        <begin position="406"/>
        <end position="441"/>
    </location>
</feature>
<feature type="domain" description="Fungal lipase-type" evidence="16">
    <location>
        <begin position="372"/>
        <end position="557"/>
    </location>
</feature>
<keyword evidence="6" id="KW-0479">Metal-binding</keyword>
<dbReference type="PANTHER" id="PTHR45792:SF8">
    <property type="entry name" value="DIACYLGLYCEROL LIPASE-ALPHA"/>
    <property type="match status" value="1"/>
</dbReference>
<feature type="region of interest" description="Disordered" evidence="15">
    <location>
        <begin position="324"/>
        <end position="348"/>
    </location>
</feature>
<keyword evidence="7" id="KW-0378">Hydrolase</keyword>
<evidence type="ECO:0000256" key="1">
    <source>
        <dbReference type="ARBA" id="ARBA00001913"/>
    </source>
</evidence>
<evidence type="ECO:0000313" key="17">
    <source>
        <dbReference type="EMBL" id="THH28654.1"/>
    </source>
</evidence>
<dbReference type="GO" id="GO:0046340">
    <property type="term" value="P:diacylglycerol catabolic process"/>
    <property type="evidence" value="ECO:0007669"/>
    <property type="project" value="TreeGrafter"/>
</dbReference>
<evidence type="ECO:0000256" key="8">
    <source>
        <dbReference type="ARBA" id="ARBA00022837"/>
    </source>
</evidence>
<comment type="cofactor">
    <cofactor evidence="1">
        <name>Ca(2+)</name>
        <dbReference type="ChEBI" id="CHEBI:29108"/>
    </cofactor>
</comment>
<dbReference type="AlphaFoldDB" id="A0A4S4MR78"/>
<gene>
    <name evidence="17" type="ORF">EUX98_g5536</name>
</gene>
<keyword evidence="18" id="KW-1185">Reference proteome</keyword>
<dbReference type="PANTHER" id="PTHR45792">
    <property type="entry name" value="DIACYLGLYCEROL LIPASE HOMOLOG-RELATED"/>
    <property type="match status" value="1"/>
</dbReference>
<organism evidence="17 18">
    <name type="scientific">Antrodiella citrinella</name>
    <dbReference type="NCBI Taxonomy" id="2447956"/>
    <lineage>
        <taxon>Eukaryota</taxon>
        <taxon>Fungi</taxon>
        <taxon>Dikarya</taxon>
        <taxon>Basidiomycota</taxon>
        <taxon>Agaricomycotina</taxon>
        <taxon>Agaricomycetes</taxon>
        <taxon>Polyporales</taxon>
        <taxon>Steccherinaceae</taxon>
        <taxon>Antrodiella</taxon>
    </lineage>
</organism>
<evidence type="ECO:0000256" key="4">
    <source>
        <dbReference type="ARBA" id="ARBA00022553"/>
    </source>
</evidence>
<keyword evidence="5" id="KW-0812">Transmembrane</keyword>
<dbReference type="EC" id="3.1.1.116" evidence="14"/>
<keyword evidence="11" id="KW-0443">Lipid metabolism</keyword>
<evidence type="ECO:0000256" key="5">
    <source>
        <dbReference type="ARBA" id="ARBA00022692"/>
    </source>
</evidence>
<keyword evidence="9" id="KW-0442">Lipid degradation</keyword>
<dbReference type="Gene3D" id="3.40.50.1820">
    <property type="entry name" value="alpha/beta hydrolase"/>
    <property type="match status" value="1"/>
</dbReference>
<evidence type="ECO:0000256" key="15">
    <source>
        <dbReference type="SAM" id="MobiDB-lite"/>
    </source>
</evidence>
<dbReference type="GO" id="GO:0019369">
    <property type="term" value="P:arachidonate metabolic process"/>
    <property type="evidence" value="ECO:0007669"/>
    <property type="project" value="TreeGrafter"/>
</dbReference>
<evidence type="ECO:0000256" key="7">
    <source>
        <dbReference type="ARBA" id="ARBA00022801"/>
    </source>
</evidence>
<dbReference type="InterPro" id="IPR052214">
    <property type="entry name" value="DAG_Lipase-Related"/>
</dbReference>
<dbReference type="SUPFAM" id="SSF53474">
    <property type="entry name" value="alpha/beta-Hydrolases"/>
    <property type="match status" value="1"/>
</dbReference>
<dbReference type="InterPro" id="IPR029058">
    <property type="entry name" value="AB_hydrolase_fold"/>
</dbReference>
<evidence type="ECO:0000256" key="6">
    <source>
        <dbReference type="ARBA" id="ARBA00022723"/>
    </source>
</evidence>
<evidence type="ECO:0000256" key="12">
    <source>
        <dbReference type="ARBA" id="ARBA00023136"/>
    </source>
</evidence>
<dbReference type="GO" id="GO:0016298">
    <property type="term" value="F:lipase activity"/>
    <property type="evidence" value="ECO:0007669"/>
    <property type="project" value="TreeGrafter"/>
</dbReference>
<dbReference type="Proteomes" id="UP000308730">
    <property type="component" value="Unassembled WGS sequence"/>
</dbReference>